<organism evidence="1 2">
    <name type="scientific">Leeuwenhoekiella marinoflava</name>
    <dbReference type="NCBI Taxonomy" id="988"/>
    <lineage>
        <taxon>Bacteria</taxon>
        <taxon>Pseudomonadati</taxon>
        <taxon>Bacteroidota</taxon>
        <taxon>Flavobacteriia</taxon>
        <taxon>Flavobacteriales</taxon>
        <taxon>Flavobacteriaceae</taxon>
        <taxon>Leeuwenhoekiella</taxon>
    </lineage>
</organism>
<reference evidence="1 2" key="1">
    <citation type="submission" date="2018-07" db="EMBL/GenBank/DDBJ databases">
        <title>Leeuwenhoekiella genomics.</title>
        <authorList>
            <person name="Tahon G."/>
            <person name="Willems A."/>
        </authorList>
    </citation>
    <scope>NUCLEOTIDE SEQUENCE [LARGE SCALE GENOMIC DNA]</scope>
    <source>
        <strain evidence="1 2">LMG 1345</strain>
    </source>
</reference>
<gene>
    <name evidence="1" type="ORF">DSL99_1335</name>
</gene>
<proteinExistence type="predicted"/>
<sequence>MYTVKEICQALLHCKNLIEFCTVMNIVNYLCRSGDFNEEQKYAIEAASIVKRRTFNFRR</sequence>
<name>A0A4Q0PND4_9FLAO</name>
<protein>
    <submittedName>
        <fullName evidence="1">Uncharacterized protein</fullName>
    </submittedName>
</protein>
<comment type="caution">
    <text evidence="1">The sequence shown here is derived from an EMBL/GenBank/DDBJ whole genome shotgun (WGS) entry which is preliminary data.</text>
</comment>
<evidence type="ECO:0000313" key="2">
    <source>
        <dbReference type="Proteomes" id="UP000290608"/>
    </source>
</evidence>
<accession>A0A4Q0PND4</accession>
<evidence type="ECO:0000313" key="1">
    <source>
        <dbReference type="EMBL" id="RXG32030.1"/>
    </source>
</evidence>
<dbReference type="Proteomes" id="UP000290608">
    <property type="component" value="Unassembled WGS sequence"/>
</dbReference>
<dbReference type="EMBL" id="QOVL01000005">
    <property type="protein sequence ID" value="RXG32030.1"/>
    <property type="molecule type" value="Genomic_DNA"/>
</dbReference>
<dbReference type="AlphaFoldDB" id="A0A4Q0PND4"/>